<dbReference type="PANTHER" id="PTHR39217:SF1">
    <property type="entry name" value="GLUTATHIONE SYNTHETASE"/>
    <property type="match status" value="1"/>
</dbReference>
<organism evidence="1 2">
    <name type="scientific">Phytohabitans flavus</name>
    <dbReference type="NCBI Taxonomy" id="1076124"/>
    <lineage>
        <taxon>Bacteria</taxon>
        <taxon>Bacillati</taxon>
        <taxon>Actinomycetota</taxon>
        <taxon>Actinomycetes</taxon>
        <taxon>Micromonosporales</taxon>
        <taxon>Micromonosporaceae</taxon>
    </lineage>
</organism>
<dbReference type="EMBL" id="AP022870">
    <property type="protein sequence ID" value="BCB78575.1"/>
    <property type="molecule type" value="Genomic_DNA"/>
</dbReference>
<dbReference type="PANTHER" id="PTHR39217">
    <property type="match status" value="1"/>
</dbReference>
<dbReference type="KEGG" id="pfla:Pflav_049850"/>
<dbReference type="AlphaFoldDB" id="A0A6F8XXL9"/>
<gene>
    <name evidence="1" type="ORF">Pflav_049850</name>
</gene>
<sequence>MLNENSVQATRERSRVALVTCDQIPELDTDDKLVVPALRERGIEAVPVVWDAPTVDWDSFALAVIRSPWDYVARREEFIAWAANVPRLANPADVVAWNTDKRYLRELAAAGVPVVPTIWVEPGEVWEPPPGGEFVVKQAVGAGSLDTGRYDLDRAEHRELAVAHVARLGLAGRLVMVQPYLAAIDTYGETALLFFPAEGDLAFSHAIRKGAMLTGPDEAVEGLYKEETIRPRTPLDAEIEIARKALAAVPGGADRLLYARVDLIPGPDDLPVLVELELTEPSLFLGTAGGAPERFAEAIVKRLS</sequence>
<name>A0A6F8XXL9_9ACTN</name>
<keyword evidence="2" id="KW-1185">Reference proteome</keyword>
<dbReference type="Proteomes" id="UP000502508">
    <property type="component" value="Chromosome"/>
</dbReference>
<evidence type="ECO:0000313" key="2">
    <source>
        <dbReference type="Proteomes" id="UP000502508"/>
    </source>
</evidence>
<accession>A0A6F8XXL9</accession>
<proteinExistence type="predicted"/>
<dbReference type="InterPro" id="IPR053191">
    <property type="entry name" value="DcsG_Biosynth_Enzyme"/>
</dbReference>
<evidence type="ECO:0000313" key="1">
    <source>
        <dbReference type="EMBL" id="BCB78575.1"/>
    </source>
</evidence>
<dbReference type="SUPFAM" id="SSF56059">
    <property type="entry name" value="Glutathione synthetase ATP-binding domain-like"/>
    <property type="match status" value="1"/>
</dbReference>
<protein>
    <submittedName>
        <fullName evidence="1">ATP-grasp domain-containing protein</fullName>
    </submittedName>
</protein>
<reference evidence="1 2" key="1">
    <citation type="submission" date="2020-03" db="EMBL/GenBank/DDBJ databases">
        <title>Whole genome shotgun sequence of Phytohabitans flavus NBRC 107702.</title>
        <authorList>
            <person name="Komaki H."/>
            <person name="Tamura T."/>
        </authorList>
    </citation>
    <scope>NUCLEOTIDE SEQUENCE [LARGE SCALE GENOMIC DNA]</scope>
    <source>
        <strain evidence="1 2">NBRC 107702</strain>
    </source>
</reference>
<reference evidence="1 2" key="2">
    <citation type="submission" date="2020-03" db="EMBL/GenBank/DDBJ databases">
        <authorList>
            <person name="Ichikawa N."/>
            <person name="Kimura A."/>
            <person name="Kitahashi Y."/>
            <person name="Uohara A."/>
        </authorList>
    </citation>
    <scope>NUCLEOTIDE SEQUENCE [LARGE SCALE GENOMIC DNA]</scope>
    <source>
        <strain evidence="1 2">NBRC 107702</strain>
    </source>
</reference>